<feature type="signal peptide" evidence="1">
    <location>
        <begin position="1"/>
        <end position="23"/>
    </location>
</feature>
<proteinExistence type="predicted"/>
<name>A0AAG5D3Y2_ANOAO</name>
<evidence type="ECO:0000256" key="1">
    <source>
        <dbReference type="SAM" id="SignalP"/>
    </source>
</evidence>
<dbReference type="EnsemblMetazoa" id="ENSAATROPT006129">
    <property type="protein sequence ID" value="ENSAATROPP005580"/>
    <property type="gene ID" value="ENSAATROPG004959"/>
</dbReference>
<keyword evidence="3" id="KW-1185">Reference proteome</keyword>
<feature type="chain" id="PRO_5042578844" evidence="1">
    <location>
        <begin position="24"/>
        <end position="403"/>
    </location>
</feature>
<sequence>MAVDTCTWKLILVLMGLFDASNGMNIPEDMEILEGYDLSLLNIELASNDDGFYERRSLLEPFYYRAIRDKRETQQRVLDSPGLYRHFWPRESNIMHANLRKRERRNVNGTAAPVTTIRPHGLKTGEEIPLAEKQTMKDSGQIIGDQWANPYKTPEFQAKILKKEDDYDAEASMMINEGIKSRAPRVNFITQQTKSREASTHIQRGELYRKPMARTYYVRPARDYDSYMAPSQSPMYPRIYDKYDAFHRDMMDRLHPPSPHQYDQYYQRRIDVDYDSYFPRHKFSHFYYYPDKRYDTPLHYRDRNYVYTKDIAGSGYPLNPTYRATLPPMSVPTTVDPVMRNRRIIYYATLPEIVRTPTNADFHHRFNKIDRNRHESFYTTQAPPALSAYNDLRQANDQNCKED</sequence>
<keyword evidence="1" id="KW-0732">Signal</keyword>
<organism evidence="2 3">
    <name type="scientific">Anopheles atroparvus</name>
    <name type="common">European mosquito</name>
    <dbReference type="NCBI Taxonomy" id="41427"/>
    <lineage>
        <taxon>Eukaryota</taxon>
        <taxon>Metazoa</taxon>
        <taxon>Ecdysozoa</taxon>
        <taxon>Arthropoda</taxon>
        <taxon>Hexapoda</taxon>
        <taxon>Insecta</taxon>
        <taxon>Pterygota</taxon>
        <taxon>Neoptera</taxon>
        <taxon>Endopterygota</taxon>
        <taxon>Diptera</taxon>
        <taxon>Nematocera</taxon>
        <taxon>Culicoidea</taxon>
        <taxon>Culicidae</taxon>
        <taxon>Anophelinae</taxon>
        <taxon>Anopheles</taxon>
    </lineage>
</organism>
<dbReference type="AlphaFoldDB" id="A0AAG5D3Y2"/>
<protein>
    <submittedName>
        <fullName evidence="2">Uncharacterized protein</fullName>
    </submittedName>
</protein>
<reference evidence="2" key="1">
    <citation type="submission" date="2024-04" db="UniProtKB">
        <authorList>
            <consortium name="EnsemblMetazoa"/>
        </authorList>
    </citation>
    <scope>IDENTIFICATION</scope>
    <source>
        <strain evidence="2">EBRO</strain>
    </source>
</reference>
<evidence type="ECO:0000313" key="2">
    <source>
        <dbReference type="EnsemblMetazoa" id="ENSAATROPP005580"/>
    </source>
</evidence>
<dbReference type="Proteomes" id="UP000075880">
    <property type="component" value="Unassembled WGS sequence"/>
</dbReference>
<evidence type="ECO:0000313" key="3">
    <source>
        <dbReference type="Proteomes" id="UP000075880"/>
    </source>
</evidence>
<accession>A0AAG5D3Y2</accession>